<evidence type="ECO:0000313" key="7">
    <source>
        <dbReference type="EMBL" id="BAT60629.1"/>
    </source>
</evidence>
<name>A0A0S3PXF6_9BRAD</name>
<dbReference type="Pfam" id="PF03741">
    <property type="entry name" value="TerC"/>
    <property type="match status" value="1"/>
</dbReference>
<proteinExistence type="inferred from homology"/>
<evidence type="ECO:0000256" key="4">
    <source>
        <dbReference type="ARBA" id="ARBA00022989"/>
    </source>
</evidence>
<feature type="transmembrane region" description="Helical" evidence="6">
    <location>
        <begin position="215"/>
        <end position="233"/>
    </location>
</feature>
<evidence type="ECO:0000256" key="3">
    <source>
        <dbReference type="ARBA" id="ARBA00022692"/>
    </source>
</evidence>
<reference evidence="7 8" key="1">
    <citation type="submission" date="2015-08" db="EMBL/GenBank/DDBJ databases">
        <title>Investigation of the bacterial diversity of lava forest soil.</title>
        <authorList>
            <person name="Lee J.S."/>
        </authorList>
    </citation>
    <scope>NUCLEOTIDE SEQUENCE [LARGE SCALE GENOMIC DNA]</scope>
    <source>
        <strain evidence="7 8">GJW-30</strain>
    </source>
</reference>
<dbReference type="InterPro" id="IPR005496">
    <property type="entry name" value="Integral_membrane_TerC"/>
</dbReference>
<keyword evidence="5 6" id="KW-0472">Membrane</keyword>
<dbReference type="PANTHER" id="PTHR30238:SF4">
    <property type="entry name" value="SLL1022 PROTEIN"/>
    <property type="match status" value="1"/>
</dbReference>
<accession>A0A0S3PXF6</accession>
<comment type="subcellular location">
    <subcellularLocation>
        <location evidence="1">Membrane</location>
        <topology evidence="1">Multi-pass membrane protein</topology>
    </subcellularLocation>
</comment>
<evidence type="ECO:0000256" key="2">
    <source>
        <dbReference type="ARBA" id="ARBA00007511"/>
    </source>
</evidence>
<evidence type="ECO:0000256" key="1">
    <source>
        <dbReference type="ARBA" id="ARBA00004141"/>
    </source>
</evidence>
<evidence type="ECO:0000313" key="8">
    <source>
        <dbReference type="Proteomes" id="UP000236884"/>
    </source>
</evidence>
<feature type="transmembrane region" description="Helical" evidence="6">
    <location>
        <begin position="189"/>
        <end position="209"/>
    </location>
</feature>
<dbReference type="GO" id="GO:0016020">
    <property type="term" value="C:membrane"/>
    <property type="evidence" value="ECO:0007669"/>
    <property type="project" value="UniProtKB-SubCell"/>
</dbReference>
<feature type="transmembrane region" description="Helical" evidence="6">
    <location>
        <begin position="158"/>
        <end position="182"/>
    </location>
</feature>
<keyword evidence="8" id="KW-1185">Reference proteome</keyword>
<gene>
    <name evidence="7" type="ORF">GJW-30_1_03177</name>
</gene>
<dbReference type="Gene3D" id="1.20.1250.20">
    <property type="entry name" value="MFS general substrate transporter like domains"/>
    <property type="match status" value="1"/>
</dbReference>
<dbReference type="KEGG" id="vgo:GJW-30_1_03177"/>
<organism evidence="7 8">
    <name type="scientific">Variibacter gotjawalensis</name>
    <dbReference type="NCBI Taxonomy" id="1333996"/>
    <lineage>
        <taxon>Bacteria</taxon>
        <taxon>Pseudomonadati</taxon>
        <taxon>Pseudomonadota</taxon>
        <taxon>Alphaproteobacteria</taxon>
        <taxon>Hyphomicrobiales</taxon>
        <taxon>Nitrobacteraceae</taxon>
        <taxon>Variibacter</taxon>
    </lineage>
</organism>
<dbReference type="SUPFAM" id="SSF103473">
    <property type="entry name" value="MFS general substrate transporter"/>
    <property type="match status" value="1"/>
</dbReference>
<dbReference type="Proteomes" id="UP000236884">
    <property type="component" value="Chromosome"/>
</dbReference>
<feature type="transmembrane region" description="Helical" evidence="6">
    <location>
        <begin position="12"/>
        <end position="38"/>
    </location>
</feature>
<feature type="transmembrane region" description="Helical" evidence="6">
    <location>
        <begin position="84"/>
        <end position="104"/>
    </location>
</feature>
<evidence type="ECO:0000256" key="5">
    <source>
        <dbReference type="ARBA" id="ARBA00023136"/>
    </source>
</evidence>
<keyword evidence="3 6" id="KW-0812">Transmembrane</keyword>
<dbReference type="RefSeq" id="WP_096357016.1">
    <property type="nucleotide sequence ID" value="NZ_AP014946.1"/>
</dbReference>
<sequence>MLELLSDPQAWAALATLTALEIVLGIDNIVFISVLVARLPPEKADTARKLGLALAFVFRIILLLGLTWIMGLTAPVLTILGNELSWRDLILIFGGLFLIAKAVHEIHAEVEAREHHEEEKSATQAAFGIVLAQIVVVDLVFSLDSIITAIGMAQDVEVMIAAVVIAMIVMYISSGPVASFIARHPTTKMLALAFLVLIGVALVADGFAYHIPRGYIYTAMVFAGFVEAFNIIASRNRRRALKDRYEDSAKQK</sequence>
<feature type="transmembrane region" description="Helical" evidence="6">
    <location>
        <begin position="125"/>
        <end position="152"/>
    </location>
</feature>
<protein>
    <submittedName>
        <fullName evidence="7">Integral membrane protein TerC family protein</fullName>
    </submittedName>
</protein>
<dbReference type="EMBL" id="AP014946">
    <property type="protein sequence ID" value="BAT60629.1"/>
    <property type="molecule type" value="Genomic_DNA"/>
</dbReference>
<dbReference type="InterPro" id="IPR036259">
    <property type="entry name" value="MFS_trans_sf"/>
</dbReference>
<keyword evidence="4 6" id="KW-1133">Transmembrane helix</keyword>
<comment type="similarity">
    <text evidence="2">Belongs to the TerC family.</text>
</comment>
<feature type="transmembrane region" description="Helical" evidence="6">
    <location>
        <begin position="50"/>
        <end position="72"/>
    </location>
</feature>
<dbReference type="PANTHER" id="PTHR30238">
    <property type="entry name" value="MEMBRANE BOUND PREDICTED REDOX MODULATOR"/>
    <property type="match status" value="1"/>
</dbReference>
<dbReference type="OrthoDB" id="9805314at2"/>
<dbReference type="AlphaFoldDB" id="A0A0S3PXF6"/>
<evidence type="ECO:0000256" key="6">
    <source>
        <dbReference type="SAM" id="Phobius"/>
    </source>
</evidence>